<proteinExistence type="predicted"/>
<gene>
    <name evidence="1" type="ORF">ASTO00021_LOCUS10018</name>
</gene>
<organism evidence="1">
    <name type="scientific">Aplanochytrium stocchinoi</name>
    <dbReference type="NCBI Taxonomy" id="215587"/>
    <lineage>
        <taxon>Eukaryota</taxon>
        <taxon>Sar</taxon>
        <taxon>Stramenopiles</taxon>
        <taxon>Bigyra</taxon>
        <taxon>Labyrinthulomycetes</taxon>
        <taxon>Thraustochytrida</taxon>
        <taxon>Thraustochytriidae</taxon>
        <taxon>Aplanochytrium</taxon>
    </lineage>
</organism>
<dbReference type="EMBL" id="HBIN01013267">
    <property type="protein sequence ID" value="CAE0439855.1"/>
    <property type="molecule type" value="Transcribed_RNA"/>
</dbReference>
<dbReference type="AlphaFoldDB" id="A0A7S3PHX1"/>
<name>A0A7S3PHX1_9STRA</name>
<reference evidence="1" key="1">
    <citation type="submission" date="2021-01" db="EMBL/GenBank/DDBJ databases">
        <authorList>
            <person name="Corre E."/>
            <person name="Pelletier E."/>
            <person name="Niang G."/>
            <person name="Scheremetjew M."/>
            <person name="Finn R."/>
            <person name="Kale V."/>
            <person name="Holt S."/>
            <person name="Cochrane G."/>
            <person name="Meng A."/>
            <person name="Brown T."/>
            <person name="Cohen L."/>
        </authorList>
    </citation>
    <scope>NUCLEOTIDE SEQUENCE</scope>
    <source>
        <strain evidence="1">GSBS06</strain>
    </source>
</reference>
<accession>A0A7S3PHX1</accession>
<sequence>MGGFLEFLKSKLSWQYEKKTDPKKSLDANPIEDMQLDDHEKERLAILFQQILLTTDETRRGGDRNELVKLLEELPETIKSAEAVQKDWAWGESLTTLTEALNRFMKAPRVGDFVHHYMEQPERFIVGFESVVNDLVLRLETDGQIKKLTSAEIKSVRSDYSLHRDEHTSEEIST</sequence>
<protein>
    <submittedName>
        <fullName evidence="1">Uncharacterized protein</fullName>
    </submittedName>
</protein>
<evidence type="ECO:0000313" key="1">
    <source>
        <dbReference type="EMBL" id="CAE0439855.1"/>
    </source>
</evidence>